<dbReference type="OrthoDB" id="9814092at2"/>
<dbReference type="InterPro" id="IPR001736">
    <property type="entry name" value="PLipase_D/transphosphatidylase"/>
</dbReference>
<evidence type="ECO:0000256" key="2">
    <source>
        <dbReference type="ARBA" id="ARBA00004613"/>
    </source>
</evidence>
<feature type="domain" description="PLD phosphodiesterase" evidence="6">
    <location>
        <begin position="168"/>
        <end position="195"/>
    </location>
</feature>
<evidence type="ECO:0000259" key="6">
    <source>
        <dbReference type="PROSITE" id="PS50035"/>
    </source>
</evidence>
<dbReference type="Proteomes" id="UP000199344">
    <property type="component" value="Unassembled WGS sequence"/>
</dbReference>
<dbReference type="PANTHER" id="PTHR21248">
    <property type="entry name" value="CARDIOLIPIN SYNTHASE"/>
    <property type="match status" value="1"/>
</dbReference>
<accession>A0A1G6YMK0</accession>
<dbReference type="SMART" id="SM00155">
    <property type="entry name" value="PLDc"/>
    <property type="match status" value="2"/>
</dbReference>
<proteinExistence type="predicted"/>
<evidence type="ECO:0000256" key="5">
    <source>
        <dbReference type="ARBA" id="ARBA00029594"/>
    </source>
</evidence>
<dbReference type="RefSeq" id="WP_090521995.1">
    <property type="nucleotide sequence ID" value="NZ_FNAH01000003.1"/>
</dbReference>
<dbReference type="Pfam" id="PF13091">
    <property type="entry name" value="PLDc_2"/>
    <property type="match status" value="2"/>
</dbReference>
<dbReference type="InterPro" id="IPR025202">
    <property type="entry name" value="PLD-like_dom"/>
</dbReference>
<keyword evidence="4" id="KW-0964">Secreted</keyword>
<keyword evidence="8" id="KW-1185">Reference proteome</keyword>
<dbReference type="AlphaFoldDB" id="A0A1G6YMK0"/>
<dbReference type="SUPFAM" id="SSF56024">
    <property type="entry name" value="Phospholipase D/nuclease"/>
    <property type="match status" value="2"/>
</dbReference>
<protein>
    <recommendedName>
        <fullName evidence="3">Phospholipase D</fullName>
    </recommendedName>
    <alternativeName>
        <fullName evidence="5">Choline phosphatase</fullName>
    </alternativeName>
</protein>
<dbReference type="EMBL" id="FNAH01000003">
    <property type="protein sequence ID" value="SDD91550.1"/>
    <property type="molecule type" value="Genomic_DNA"/>
</dbReference>
<dbReference type="STRING" id="591205.SAMN05421538_10321"/>
<dbReference type="CDD" id="cd09111">
    <property type="entry name" value="PLDc_ymdC_like_1"/>
    <property type="match status" value="1"/>
</dbReference>
<sequence>MSWLRLLLVLILAVLLLWLLGRWLFPISSTEGRGAETSIPFDESTTLGPRAAQAFAEHPGRTGVIPLSDGNQALQSRIALAQGAERSLDVMYYIWHTDESGLLLLDALRDAAERGVRVRLLLDDNGISGMDAMLAGLDALPNFSVRLFNPSPIRRPKMAGFALYPLRMNRRMHNKAFLVDGAVAIVGGRNIGNEYFSVGDAPAYLDLDVLATGQVVNDTAAIFDEYWNSRPVLELDRVITRGGDLSGFDDAVAAAERSDAGQKITRQIGTEAGAMAAGEAPPMEWTDVRVVADDPAKGMGEASREELMITRLTDILGEVERNLDLVSAYFVPGRQGSRFFAGLASAGARIRVLTNSWRATDVPMVHAGYVKYRRELLEAGVDLFELKPGEEAPSGKAELGPVGASGASLHAKTFSVDDARLFIGSFNFDPRSALLNCEMGFLIESPGMAQAGADAMTDRLIGRSYQPLLTEGGKMVWRDPRDDGGARLIEHEPGLGPLDRVLVYVLNVLPIEWLL</sequence>
<gene>
    <name evidence="7" type="ORF">SAMN05421538_10321</name>
</gene>
<name>A0A1G6YMK0_9RHOB</name>
<evidence type="ECO:0000256" key="1">
    <source>
        <dbReference type="ARBA" id="ARBA00003145"/>
    </source>
</evidence>
<comment type="function">
    <text evidence="1">Could be a virulence factor.</text>
</comment>
<dbReference type="Gene3D" id="3.30.870.10">
    <property type="entry name" value="Endonuclease Chain A"/>
    <property type="match status" value="2"/>
</dbReference>
<reference evidence="7 8" key="1">
    <citation type="submission" date="2016-10" db="EMBL/GenBank/DDBJ databases">
        <authorList>
            <person name="de Groot N.N."/>
        </authorList>
    </citation>
    <scope>NUCLEOTIDE SEQUENCE [LARGE SCALE GENOMIC DNA]</scope>
    <source>
        <strain evidence="7 8">DSM 22220</strain>
    </source>
</reference>
<evidence type="ECO:0000256" key="4">
    <source>
        <dbReference type="ARBA" id="ARBA00022525"/>
    </source>
</evidence>
<dbReference type="GO" id="GO:0032049">
    <property type="term" value="P:cardiolipin biosynthetic process"/>
    <property type="evidence" value="ECO:0007669"/>
    <property type="project" value="UniProtKB-ARBA"/>
</dbReference>
<evidence type="ECO:0000256" key="3">
    <source>
        <dbReference type="ARBA" id="ARBA00018392"/>
    </source>
</evidence>
<dbReference type="GO" id="GO:0030572">
    <property type="term" value="F:phosphatidyltransferase activity"/>
    <property type="evidence" value="ECO:0007669"/>
    <property type="project" value="UniProtKB-ARBA"/>
</dbReference>
<feature type="domain" description="PLD phosphodiesterase" evidence="6">
    <location>
        <begin position="405"/>
        <end position="432"/>
    </location>
</feature>
<dbReference type="PANTHER" id="PTHR21248:SF12">
    <property type="entry name" value="CARDIOLIPIN SYNTHASE C"/>
    <property type="match status" value="1"/>
</dbReference>
<dbReference type="PROSITE" id="PS50035">
    <property type="entry name" value="PLD"/>
    <property type="match status" value="2"/>
</dbReference>
<dbReference type="CDD" id="cd09113">
    <property type="entry name" value="PLDc_ymdC_like_2"/>
    <property type="match status" value="1"/>
</dbReference>
<evidence type="ECO:0000313" key="8">
    <source>
        <dbReference type="Proteomes" id="UP000199344"/>
    </source>
</evidence>
<dbReference type="GO" id="GO:0005576">
    <property type="term" value="C:extracellular region"/>
    <property type="evidence" value="ECO:0007669"/>
    <property type="project" value="UniProtKB-SubCell"/>
</dbReference>
<evidence type="ECO:0000313" key="7">
    <source>
        <dbReference type="EMBL" id="SDD91550.1"/>
    </source>
</evidence>
<organism evidence="7 8">
    <name type="scientific">Paracoccus isoporae</name>
    <dbReference type="NCBI Taxonomy" id="591205"/>
    <lineage>
        <taxon>Bacteria</taxon>
        <taxon>Pseudomonadati</taxon>
        <taxon>Pseudomonadota</taxon>
        <taxon>Alphaproteobacteria</taxon>
        <taxon>Rhodobacterales</taxon>
        <taxon>Paracoccaceae</taxon>
        <taxon>Paracoccus</taxon>
    </lineage>
</organism>
<comment type="subcellular location">
    <subcellularLocation>
        <location evidence="2">Secreted</location>
    </subcellularLocation>
</comment>